<keyword evidence="2" id="KW-1185">Reference proteome</keyword>
<comment type="caution">
    <text evidence="1">The sequence shown here is derived from an EMBL/GenBank/DDBJ whole genome shotgun (WGS) entry which is preliminary data.</text>
</comment>
<dbReference type="Proteomes" id="UP000499080">
    <property type="component" value="Unassembled WGS sequence"/>
</dbReference>
<accession>A0A4Y2EZ18</accession>
<dbReference type="EMBL" id="BGPR01000741">
    <property type="protein sequence ID" value="GBM33797.1"/>
    <property type="molecule type" value="Genomic_DNA"/>
</dbReference>
<protein>
    <recommendedName>
        <fullName evidence="3">Reverse transcriptase domain-containing protein</fullName>
    </recommendedName>
</protein>
<evidence type="ECO:0008006" key="3">
    <source>
        <dbReference type="Google" id="ProtNLM"/>
    </source>
</evidence>
<evidence type="ECO:0000313" key="1">
    <source>
        <dbReference type="EMBL" id="GBM33797.1"/>
    </source>
</evidence>
<dbReference type="OrthoDB" id="6432948at2759"/>
<proteinExistence type="predicted"/>
<organism evidence="1 2">
    <name type="scientific">Araneus ventricosus</name>
    <name type="common">Orbweaver spider</name>
    <name type="synonym">Epeira ventricosa</name>
    <dbReference type="NCBI Taxonomy" id="182803"/>
    <lineage>
        <taxon>Eukaryota</taxon>
        <taxon>Metazoa</taxon>
        <taxon>Ecdysozoa</taxon>
        <taxon>Arthropoda</taxon>
        <taxon>Chelicerata</taxon>
        <taxon>Arachnida</taxon>
        <taxon>Araneae</taxon>
        <taxon>Araneomorphae</taxon>
        <taxon>Entelegynae</taxon>
        <taxon>Araneoidea</taxon>
        <taxon>Araneidae</taxon>
        <taxon>Araneus</taxon>
    </lineage>
</organism>
<sequence length="107" mass="12427">MSEEDRDATRFLWFRTEKDAERKTYLLNDILICRFSRLPFGLIPNPFLLPESLRELASKNYSLAAKQLKGNIFMDDFIRGVFAEDEASVLYSKMKNMMALISLPLAK</sequence>
<reference evidence="1 2" key="1">
    <citation type="journal article" date="2019" name="Sci. Rep.">
        <title>Orb-weaving spider Araneus ventricosus genome elucidates the spidroin gene catalogue.</title>
        <authorList>
            <person name="Kono N."/>
            <person name="Nakamura H."/>
            <person name="Ohtoshi R."/>
            <person name="Moran D.A.P."/>
            <person name="Shinohara A."/>
            <person name="Yoshida Y."/>
            <person name="Fujiwara M."/>
            <person name="Mori M."/>
            <person name="Tomita M."/>
            <person name="Arakawa K."/>
        </authorList>
    </citation>
    <scope>NUCLEOTIDE SEQUENCE [LARGE SCALE GENOMIC DNA]</scope>
</reference>
<evidence type="ECO:0000313" key="2">
    <source>
        <dbReference type="Proteomes" id="UP000499080"/>
    </source>
</evidence>
<gene>
    <name evidence="1" type="ORF">AVEN_183050_1</name>
</gene>
<name>A0A4Y2EZ18_ARAVE</name>
<dbReference type="AlphaFoldDB" id="A0A4Y2EZ18"/>